<comment type="caution">
    <text evidence="3">The sequence shown here is derived from an EMBL/GenBank/DDBJ whole genome shotgun (WGS) entry which is preliminary data.</text>
</comment>
<dbReference type="AlphaFoldDB" id="A0A8H4W5D8"/>
<feature type="region of interest" description="Disordered" evidence="1">
    <location>
        <begin position="70"/>
        <end position="147"/>
    </location>
</feature>
<evidence type="ECO:0000313" key="4">
    <source>
        <dbReference type="Proteomes" id="UP000566819"/>
    </source>
</evidence>
<name>A0A8H4W5D8_9HELO</name>
<feature type="signal peptide" evidence="2">
    <location>
        <begin position="1"/>
        <end position="19"/>
    </location>
</feature>
<sequence length="147" mass="15826">MKNFISFAAFTAFLAFAAASPLATRSIGMAKCIQKAAGDFCGDDTSAISGTTPNPKALYHCAGENHIPIFKKKDCTEGGDNNEENRKNQGPEKKEGPVNLTTVPEKEGDKKKGDEKKGDEKKGDEKKGEKKGEHEEAKPEAQPNQGQ</sequence>
<keyword evidence="4" id="KW-1185">Reference proteome</keyword>
<evidence type="ECO:0000313" key="3">
    <source>
        <dbReference type="EMBL" id="KAF4634076.1"/>
    </source>
</evidence>
<accession>A0A8H4W5D8</accession>
<keyword evidence="2" id="KW-0732">Signal</keyword>
<dbReference type="EMBL" id="JAAMPI010000210">
    <property type="protein sequence ID" value="KAF4634076.1"/>
    <property type="molecule type" value="Genomic_DNA"/>
</dbReference>
<evidence type="ECO:0000256" key="2">
    <source>
        <dbReference type="SAM" id="SignalP"/>
    </source>
</evidence>
<dbReference type="Proteomes" id="UP000566819">
    <property type="component" value="Unassembled WGS sequence"/>
</dbReference>
<organism evidence="3 4">
    <name type="scientific">Cudoniella acicularis</name>
    <dbReference type="NCBI Taxonomy" id="354080"/>
    <lineage>
        <taxon>Eukaryota</taxon>
        <taxon>Fungi</taxon>
        <taxon>Dikarya</taxon>
        <taxon>Ascomycota</taxon>
        <taxon>Pezizomycotina</taxon>
        <taxon>Leotiomycetes</taxon>
        <taxon>Helotiales</taxon>
        <taxon>Tricladiaceae</taxon>
        <taxon>Cudoniella</taxon>
    </lineage>
</organism>
<reference evidence="3 4" key="1">
    <citation type="submission" date="2020-03" db="EMBL/GenBank/DDBJ databases">
        <title>Draft Genome Sequence of Cudoniella acicularis.</title>
        <authorList>
            <person name="Buettner E."/>
            <person name="Kellner H."/>
        </authorList>
    </citation>
    <scope>NUCLEOTIDE SEQUENCE [LARGE SCALE GENOMIC DNA]</scope>
    <source>
        <strain evidence="3 4">DSM 108380</strain>
    </source>
</reference>
<evidence type="ECO:0000256" key="1">
    <source>
        <dbReference type="SAM" id="MobiDB-lite"/>
    </source>
</evidence>
<gene>
    <name evidence="3" type="ORF">G7Y89_g4031</name>
</gene>
<feature type="chain" id="PRO_5034288496" evidence="2">
    <location>
        <begin position="20"/>
        <end position="147"/>
    </location>
</feature>
<protein>
    <submittedName>
        <fullName evidence="3">Uncharacterized protein</fullName>
    </submittedName>
</protein>
<feature type="compositionally biased region" description="Basic and acidic residues" evidence="1">
    <location>
        <begin position="104"/>
        <end position="139"/>
    </location>
</feature>
<proteinExistence type="predicted"/>
<feature type="compositionally biased region" description="Basic and acidic residues" evidence="1">
    <location>
        <begin position="83"/>
        <end position="96"/>
    </location>
</feature>